<dbReference type="AlphaFoldDB" id="A0A2T2XY19"/>
<dbReference type="InterPro" id="IPR017871">
    <property type="entry name" value="ABC_transporter-like_CS"/>
</dbReference>
<dbReference type="GO" id="GO:0008233">
    <property type="term" value="F:peptidase activity"/>
    <property type="evidence" value="ECO:0007669"/>
    <property type="project" value="InterPro"/>
</dbReference>
<comment type="caution">
    <text evidence="13">The sequence shown here is derived from an EMBL/GenBank/DDBJ whole genome shotgun (WGS) entry which is preliminary data.</text>
</comment>
<evidence type="ECO:0000256" key="2">
    <source>
        <dbReference type="ARBA" id="ARBA00022448"/>
    </source>
</evidence>
<evidence type="ECO:0000259" key="11">
    <source>
        <dbReference type="PROSITE" id="PS50929"/>
    </source>
</evidence>
<dbReference type="NCBIfam" id="TIGR03375">
    <property type="entry name" value="type_I_sec_LssB"/>
    <property type="match status" value="1"/>
</dbReference>
<evidence type="ECO:0000256" key="3">
    <source>
        <dbReference type="ARBA" id="ARBA00022475"/>
    </source>
</evidence>
<name>A0A2T2XY19_9ENTR</name>
<dbReference type="PROSITE" id="PS50893">
    <property type="entry name" value="ABC_TRANSPORTER_2"/>
    <property type="match status" value="1"/>
</dbReference>
<evidence type="ECO:0000256" key="9">
    <source>
        <dbReference type="SAM" id="Phobius"/>
    </source>
</evidence>
<reference evidence="13 14" key="1">
    <citation type="submission" date="2018-03" db="EMBL/GenBank/DDBJ databases">
        <title>First report of an OXA-48+CTX-M-M-producing Kluyvera ascorbata clone recovered from patients admitted in a University Hospital in Madrid, Spain.</title>
        <authorList>
            <person name="Hernandez-Garcia M."/>
            <person name="Leon-Sampedro R."/>
            <person name="Perez-Viso B."/>
            <person name="Morosini M.I."/>
            <person name="Lopez-Fresnena N."/>
            <person name="Coque T.M."/>
            <person name="Bonten M."/>
            <person name="Malhotra-Kumar S."/>
            <person name="Ruiz-Garbajosa P."/>
            <person name="Canton R."/>
        </authorList>
    </citation>
    <scope>NUCLEOTIDE SEQUENCE [LARGE SCALE GENOMIC DNA]</scope>
    <source>
        <strain evidence="13 14">KA2</strain>
    </source>
</reference>
<dbReference type="GO" id="GO:0005886">
    <property type="term" value="C:plasma membrane"/>
    <property type="evidence" value="ECO:0007669"/>
    <property type="project" value="UniProtKB-SubCell"/>
</dbReference>
<dbReference type="PROSITE" id="PS50990">
    <property type="entry name" value="PEPTIDASE_C39"/>
    <property type="match status" value="1"/>
</dbReference>
<evidence type="ECO:0000256" key="8">
    <source>
        <dbReference type="ARBA" id="ARBA00023136"/>
    </source>
</evidence>
<feature type="transmembrane region" description="Helical" evidence="9">
    <location>
        <begin position="400"/>
        <end position="425"/>
    </location>
</feature>
<dbReference type="PANTHER" id="PTHR24221">
    <property type="entry name" value="ATP-BINDING CASSETTE SUB-FAMILY B"/>
    <property type="match status" value="1"/>
</dbReference>
<keyword evidence="14" id="KW-1185">Reference proteome</keyword>
<evidence type="ECO:0000313" key="13">
    <source>
        <dbReference type="EMBL" id="PSR45166.1"/>
    </source>
</evidence>
<dbReference type="Pfam" id="PF00005">
    <property type="entry name" value="ABC_tran"/>
    <property type="match status" value="1"/>
</dbReference>
<gene>
    <name evidence="13" type="ORF">C8256_19835</name>
</gene>
<dbReference type="InterPro" id="IPR027417">
    <property type="entry name" value="P-loop_NTPase"/>
</dbReference>
<dbReference type="CDD" id="cd03245">
    <property type="entry name" value="ABCC_bacteriocin_exporters"/>
    <property type="match status" value="1"/>
</dbReference>
<evidence type="ECO:0000256" key="4">
    <source>
        <dbReference type="ARBA" id="ARBA00022692"/>
    </source>
</evidence>
<evidence type="ECO:0000259" key="12">
    <source>
        <dbReference type="PROSITE" id="PS50990"/>
    </source>
</evidence>
<dbReference type="EMBL" id="PYHO01000019">
    <property type="protein sequence ID" value="PSR45166.1"/>
    <property type="molecule type" value="Genomic_DNA"/>
</dbReference>
<dbReference type="Gene3D" id="3.40.50.300">
    <property type="entry name" value="P-loop containing nucleotide triphosphate hydrolases"/>
    <property type="match status" value="1"/>
</dbReference>
<dbReference type="InterPro" id="IPR036640">
    <property type="entry name" value="ABC1_TM_sf"/>
</dbReference>
<proteinExistence type="predicted"/>
<dbReference type="PROSITE" id="PS00211">
    <property type="entry name" value="ABC_TRANSPORTER_1"/>
    <property type="match status" value="1"/>
</dbReference>
<dbReference type="STRING" id="1006000.GKAS_04180"/>
<dbReference type="CDD" id="cd18587">
    <property type="entry name" value="ABC_6TM_LapB_like"/>
    <property type="match status" value="1"/>
</dbReference>
<dbReference type="Gene3D" id="1.20.1560.10">
    <property type="entry name" value="ABC transporter type 1, transmembrane domain"/>
    <property type="match status" value="1"/>
</dbReference>
<keyword evidence="7 9" id="KW-1133">Transmembrane helix</keyword>
<dbReference type="GO" id="GO:0140359">
    <property type="term" value="F:ABC-type transporter activity"/>
    <property type="evidence" value="ECO:0007669"/>
    <property type="project" value="InterPro"/>
</dbReference>
<feature type="domain" description="Peptidase C39" evidence="12">
    <location>
        <begin position="23"/>
        <end position="147"/>
    </location>
</feature>
<dbReference type="RefSeq" id="WP_106929757.1">
    <property type="nucleotide sequence ID" value="NZ_CABMMU010000019.1"/>
</dbReference>
<dbReference type="InterPro" id="IPR017750">
    <property type="entry name" value="ATPase_T1SS"/>
</dbReference>
<evidence type="ECO:0000256" key="1">
    <source>
        <dbReference type="ARBA" id="ARBA00004651"/>
    </source>
</evidence>
<feature type="domain" description="ABC transporter" evidence="10">
    <location>
        <begin position="494"/>
        <end position="729"/>
    </location>
</feature>
<evidence type="ECO:0000256" key="5">
    <source>
        <dbReference type="ARBA" id="ARBA00022741"/>
    </source>
</evidence>
<protein>
    <submittedName>
        <fullName evidence="13">Type I secretion system permease/ATPase</fullName>
    </submittedName>
</protein>
<dbReference type="SUPFAM" id="SSF90123">
    <property type="entry name" value="ABC transporter transmembrane region"/>
    <property type="match status" value="1"/>
</dbReference>
<keyword evidence="8 9" id="KW-0472">Membrane</keyword>
<keyword evidence="4 9" id="KW-0812">Transmembrane</keyword>
<sequence length="729" mass="80379">MTLHSPAPGEHEVIELQEEIKIDPRELCDDPLLDSLMAICTLHGKASSRVSLTAGLPLKNNRLTLPIFPRAAARAGLRVRMLKRELSKITALSLPAILILKNNRTAVLFGWNENGQARILPGDTNGGEIVVDRAVLAEEYSGVTLFIQPIHQSERTKATLLPRTRTWFRDTLKLSRFLYVDAIVASFLINVIALCTPLFVMNVYDRVVPNQATSTLWVLAIGITVAFLFDLLLKTLRTRCLDIAGKKTDMIVSASLFERITGMAMKARPSRMGSFAQNIHEIQSLRDFLSSLTMATLIDMPFTLLMLLVIGIIGGPLVFIPLVAFPLALVVSWAIQKPLNKTIDDTMKLASERQAVLIETLSGLDAIKVNNVQSERQHMWESTLVALSKKELRVKTLSTLAINFTSWLQQFSGVAMIVAGVYLIIDGNLSMGGLIACYMLNGRALVPMGQLSGLVTRYQQARMTMKTTEEMMDLPQERQDDRPLVAREKLLGSISFQNVTFTYPGQKRPSLNGISFTITPGEHVGIIGRSGSGKSSLAKLLVGFYQPDSGEILLDGMDSNQIDVNDVRHNIGYGPQDIHLFSGTLRDNLLCGASYVEKEAMLRAAQLAGVHEFARKHPDGYNMQVGERGLNLSGGQRQAVMLARALLLEPPVLLLDEPTSSMDNTTEDAVRRALMESSKGRTMLLVTHRASMLSLVDRLIIIDRGRIIADGPRENVLTALKKGQIHATQ</sequence>
<dbReference type="CDD" id="cd02421">
    <property type="entry name" value="Peptidase_C39_likeD"/>
    <property type="match status" value="1"/>
</dbReference>
<dbReference type="FunFam" id="3.40.50.300:FF:000299">
    <property type="entry name" value="ABC transporter ATP-binding protein/permease"/>
    <property type="match status" value="1"/>
</dbReference>
<keyword evidence="2" id="KW-0813">Transport</keyword>
<dbReference type="SUPFAM" id="SSF52540">
    <property type="entry name" value="P-loop containing nucleoside triphosphate hydrolases"/>
    <property type="match status" value="1"/>
</dbReference>
<feature type="domain" description="ABC transmembrane type-1" evidence="11">
    <location>
        <begin position="182"/>
        <end position="460"/>
    </location>
</feature>
<evidence type="ECO:0000259" key="10">
    <source>
        <dbReference type="PROSITE" id="PS50893"/>
    </source>
</evidence>
<dbReference type="InterPro" id="IPR003593">
    <property type="entry name" value="AAA+_ATPase"/>
</dbReference>
<evidence type="ECO:0000313" key="14">
    <source>
        <dbReference type="Proteomes" id="UP000240892"/>
    </source>
</evidence>
<dbReference type="SMART" id="SM00382">
    <property type="entry name" value="AAA"/>
    <property type="match status" value="1"/>
</dbReference>
<dbReference type="InterPro" id="IPR039421">
    <property type="entry name" value="Type_1_exporter"/>
</dbReference>
<evidence type="ECO:0000256" key="7">
    <source>
        <dbReference type="ARBA" id="ARBA00022989"/>
    </source>
</evidence>
<keyword evidence="5" id="KW-0547">Nucleotide-binding</keyword>
<accession>A0A2T2XY19</accession>
<dbReference type="InterPro" id="IPR003439">
    <property type="entry name" value="ABC_transporter-like_ATP-bd"/>
</dbReference>
<feature type="transmembrane region" description="Helical" evidence="9">
    <location>
        <begin position="212"/>
        <end position="233"/>
    </location>
</feature>
<keyword evidence="6" id="KW-0067">ATP-binding</keyword>
<feature type="transmembrane region" description="Helical" evidence="9">
    <location>
        <begin position="318"/>
        <end position="335"/>
    </location>
</feature>
<dbReference type="PROSITE" id="PS50929">
    <property type="entry name" value="ABC_TM1F"/>
    <property type="match status" value="1"/>
</dbReference>
<dbReference type="GO" id="GO:0005524">
    <property type="term" value="F:ATP binding"/>
    <property type="evidence" value="ECO:0007669"/>
    <property type="project" value="UniProtKB-KW"/>
</dbReference>
<dbReference type="GO" id="GO:0006508">
    <property type="term" value="P:proteolysis"/>
    <property type="evidence" value="ECO:0007669"/>
    <property type="project" value="InterPro"/>
</dbReference>
<dbReference type="GO" id="GO:0034040">
    <property type="term" value="F:ATPase-coupled lipid transmembrane transporter activity"/>
    <property type="evidence" value="ECO:0007669"/>
    <property type="project" value="TreeGrafter"/>
</dbReference>
<comment type="subcellular location">
    <subcellularLocation>
        <location evidence="1">Cell membrane</location>
        <topology evidence="1">Multi-pass membrane protein</topology>
    </subcellularLocation>
</comment>
<dbReference type="GO" id="GO:0016887">
    <property type="term" value="F:ATP hydrolysis activity"/>
    <property type="evidence" value="ECO:0007669"/>
    <property type="project" value="InterPro"/>
</dbReference>
<dbReference type="Gene3D" id="3.90.70.10">
    <property type="entry name" value="Cysteine proteinases"/>
    <property type="match status" value="1"/>
</dbReference>
<dbReference type="Proteomes" id="UP000240892">
    <property type="component" value="Unassembled WGS sequence"/>
</dbReference>
<dbReference type="Pfam" id="PF00664">
    <property type="entry name" value="ABC_membrane"/>
    <property type="match status" value="1"/>
</dbReference>
<dbReference type="InterPro" id="IPR005074">
    <property type="entry name" value="Peptidase_C39"/>
</dbReference>
<evidence type="ECO:0000256" key="6">
    <source>
        <dbReference type="ARBA" id="ARBA00022840"/>
    </source>
</evidence>
<feature type="transmembrane region" description="Helical" evidence="9">
    <location>
        <begin position="177"/>
        <end position="200"/>
    </location>
</feature>
<organism evidence="13 14">
    <name type="scientific">Kluyvera genomosp. 2</name>
    <dbReference type="NCBI Taxonomy" id="2774054"/>
    <lineage>
        <taxon>Bacteria</taxon>
        <taxon>Pseudomonadati</taxon>
        <taxon>Pseudomonadota</taxon>
        <taxon>Gammaproteobacteria</taxon>
        <taxon>Enterobacterales</taxon>
        <taxon>Enterobacteriaceae</taxon>
        <taxon>Kluyvera</taxon>
    </lineage>
</organism>
<dbReference type="PANTHER" id="PTHR24221:SF248">
    <property type="entry name" value="ABC TRANSPORTER TRANSMEMBRANE REGION"/>
    <property type="match status" value="1"/>
</dbReference>
<dbReference type="InterPro" id="IPR011527">
    <property type="entry name" value="ABC1_TM_dom"/>
</dbReference>
<keyword evidence="3" id="KW-1003">Cell membrane</keyword>